<dbReference type="Proteomes" id="UP001295444">
    <property type="component" value="Chromosome 10"/>
</dbReference>
<gene>
    <name evidence="7" type="ORF">PECUL_23A030848</name>
</gene>
<dbReference type="InterPro" id="IPR014853">
    <property type="entry name" value="VWF/SSPO/ZAN-like_Cys-rich_dom"/>
</dbReference>
<feature type="domain" description="VWFD" evidence="6">
    <location>
        <begin position="68"/>
        <end position="251"/>
    </location>
</feature>
<comment type="subcellular location">
    <subcellularLocation>
        <location evidence="1">Membrane</location>
    </subcellularLocation>
</comment>
<dbReference type="InterPro" id="IPR052749">
    <property type="entry name" value="Alpha-tectorin"/>
</dbReference>
<dbReference type="PROSITE" id="PS51233">
    <property type="entry name" value="VWFD"/>
    <property type="match status" value="1"/>
</dbReference>
<dbReference type="SMART" id="SM00832">
    <property type="entry name" value="C8"/>
    <property type="match status" value="1"/>
</dbReference>
<dbReference type="InterPro" id="IPR002919">
    <property type="entry name" value="TIL_dom"/>
</dbReference>
<reference evidence="7" key="1">
    <citation type="submission" date="2022-03" db="EMBL/GenBank/DDBJ databases">
        <authorList>
            <person name="Alioto T."/>
            <person name="Alioto T."/>
            <person name="Gomez Garrido J."/>
        </authorList>
    </citation>
    <scope>NUCLEOTIDE SEQUENCE</scope>
</reference>
<evidence type="ECO:0000256" key="1">
    <source>
        <dbReference type="ARBA" id="ARBA00004370"/>
    </source>
</evidence>
<evidence type="ECO:0000259" key="6">
    <source>
        <dbReference type="PROSITE" id="PS51233"/>
    </source>
</evidence>
<sequence length="460" mass="50881">MSLSALSGVLIFYFPFPDMAVRGVLVLCLWMVVCCNSQDLSCRTTLCPQGYECTMENGKPNCIPQKVDVCGASGDPHHTTFDARYFDFMGTCTYTLVNVTKDAEKSLKRFTVLAKNDNRGNVAVSYVALVTFKTSGYTIDIKKGEVGSVRVNNVMSLLPVTLNSGTDSMITIFQSGNTAIIQFTTAVRISYDWNSVVRIELTRIYSKNVEGMCGNYNQDPDDDFQIPSGSQAPNAIEFGKSWKVDDGTECWDDCNGPCLTCLAKLAETFKTDDYCGILTKKDGPFSECHALVDPSRYMDNCVYDVCLNDGDRKLLCEAIKDYVDTCQRAGAKISDWRKVAGCPLDCPENSRYVLCGRECAPTCQEQESSLCSKLCVEQCQCDPGFLLIGGKCLSKENCGCFFNGRSYAPNQSFWGDDTCTQKCICNEKSKEVECSRASCSVREECSVRDGLRDCYPPIFA</sequence>
<dbReference type="Pfam" id="PF01826">
    <property type="entry name" value="TIL"/>
    <property type="match status" value="1"/>
</dbReference>
<dbReference type="AlphaFoldDB" id="A0AAD1T5U0"/>
<proteinExistence type="predicted"/>
<evidence type="ECO:0000256" key="2">
    <source>
        <dbReference type="ARBA" id="ARBA00022729"/>
    </source>
</evidence>
<keyword evidence="2" id="KW-0732">Signal</keyword>
<dbReference type="InterPro" id="IPR025615">
    <property type="entry name" value="TILa_dom"/>
</dbReference>
<evidence type="ECO:0000313" key="8">
    <source>
        <dbReference type="Proteomes" id="UP001295444"/>
    </source>
</evidence>
<keyword evidence="5" id="KW-0325">Glycoprotein</keyword>
<dbReference type="CDD" id="cd19941">
    <property type="entry name" value="TIL"/>
    <property type="match status" value="1"/>
</dbReference>
<dbReference type="Gene3D" id="2.10.25.10">
    <property type="entry name" value="Laminin"/>
    <property type="match status" value="1"/>
</dbReference>
<dbReference type="SMART" id="SM00216">
    <property type="entry name" value="VWD"/>
    <property type="match status" value="1"/>
</dbReference>
<evidence type="ECO:0000256" key="4">
    <source>
        <dbReference type="ARBA" id="ARBA00023157"/>
    </source>
</evidence>
<dbReference type="Pfam" id="PF00094">
    <property type="entry name" value="VWD"/>
    <property type="match status" value="1"/>
</dbReference>
<dbReference type="PANTHER" id="PTHR46160">
    <property type="entry name" value="ALPHA-TECTORIN-RELATED"/>
    <property type="match status" value="1"/>
</dbReference>
<dbReference type="Pfam" id="PF08742">
    <property type="entry name" value="C8"/>
    <property type="match status" value="1"/>
</dbReference>
<dbReference type="InterPro" id="IPR003645">
    <property type="entry name" value="Fol_N"/>
</dbReference>
<dbReference type="InterPro" id="IPR001846">
    <property type="entry name" value="VWF_type-D"/>
</dbReference>
<evidence type="ECO:0000256" key="5">
    <source>
        <dbReference type="ARBA" id="ARBA00023180"/>
    </source>
</evidence>
<dbReference type="InterPro" id="IPR036084">
    <property type="entry name" value="Ser_inhib-like_sf"/>
</dbReference>
<dbReference type="SUPFAM" id="SSF57567">
    <property type="entry name" value="Serine protease inhibitors"/>
    <property type="match status" value="1"/>
</dbReference>
<evidence type="ECO:0000256" key="3">
    <source>
        <dbReference type="ARBA" id="ARBA00023136"/>
    </source>
</evidence>
<evidence type="ECO:0000313" key="7">
    <source>
        <dbReference type="EMBL" id="CAH2318266.1"/>
    </source>
</evidence>
<name>A0AAD1T5U0_PELCU</name>
<accession>A0AAD1T5U0</accession>
<dbReference type="EMBL" id="OW240921">
    <property type="protein sequence ID" value="CAH2318266.1"/>
    <property type="molecule type" value="Genomic_DNA"/>
</dbReference>
<keyword evidence="3" id="KW-0472">Membrane</keyword>
<keyword evidence="4" id="KW-1015">Disulfide bond</keyword>
<dbReference type="FunFam" id="2.10.25.10:FF:000055">
    <property type="entry name" value="alpha-tectorin isoform X1"/>
    <property type="match status" value="1"/>
</dbReference>
<protein>
    <recommendedName>
        <fullName evidence="6">VWFD domain-containing protein</fullName>
    </recommendedName>
</protein>
<dbReference type="PANTHER" id="PTHR46160:SF9">
    <property type="entry name" value="PROTEIN PRY2-RELATED"/>
    <property type="match status" value="1"/>
</dbReference>
<organism evidence="7 8">
    <name type="scientific">Pelobates cultripes</name>
    <name type="common">Western spadefoot toad</name>
    <dbReference type="NCBI Taxonomy" id="61616"/>
    <lineage>
        <taxon>Eukaryota</taxon>
        <taxon>Metazoa</taxon>
        <taxon>Chordata</taxon>
        <taxon>Craniata</taxon>
        <taxon>Vertebrata</taxon>
        <taxon>Euteleostomi</taxon>
        <taxon>Amphibia</taxon>
        <taxon>Batrachia</taxon>
        <taxon>Anura</taxon>
        <taxon>Pelobatoidea</taxon>
        <taxon>Pelobatidae</taxon>
        <taxon>Pelobates</taxon>
    </lineage>
</organism>
<dbReference type="Pfam" id="PF12714">
    <property type="entry name" value="TILa"/>
    <property type="match status" value="1"/>
</dbReference>
<keyword evidence="8" id="KW-1185">Reference proteome</keyword>
<dbReference type="GO" id="GO:0016020">
    <property type="term" value="C:membrane"/>
    <property type="evidence" value="ECO:0007669"/>
    <property type="project" value="UniProtKB-SubCell"/>
</dbReference>
<dbReference type="SMART" id="SM00274">
    <property type="entry name" value="FOLN"/>
    <property type="match status" value="1"/>
</dbReference>